<evidence type="ECO:0000256" key="1">
    <source>
        <dbReference type="SAM" id="Phobius"/>
    </source>
</evidence>
<keyword evidence="1" id="KW-1133">Transmembrane helix</keyword>
<sequence length="350" mass="39277">MDCNMATLTEVGFYTRRIIKWGAVGLVVVMLIPPAWKLVKRIYLAINPPPPPAPTVRYGKLPKLVFPEADPNYKPQYRLETIEGALPKLPNAARVYFVTINKSRILELEKIKPKARALGFDQEPVKVDDQTYKFIGTNRPAELTVDIIYNSYAYKYDWRSDPRILDEKTISNNEQVLLEAKNMWQNLGLLAADLTEGKAKITYFAGGTGELVPTISLSEANFIRVDMFRADKDGLKVITPKGEESPVNVTLSGSNDRTKRIVEANYSYSRILDNDFSTYPLKGVDKAWTELQAGGGYIARSEAIQVTVRKASLAYYESGQPQEFLQPVYMFEGDGGFVAYVSAIDQGYSQ</sequence>
<dbReference type="Proteomes" id="UP000034264">
    <property type="component" value="Unassembled WGS sequence"/>
</dbReference>
<evidence type="ECO:0000313" key="2">
    <source>
        <dbReference type="EMBL" id="KKU03375.1"/>
    </source>
</evidence>
<name>A0A0G1Q3Z3_9BACT</name>
<dbReference type="AlphaFoldDB" id="A0A0G1Q3Z3"/>
<keyword evidence="1" id="KW-0812">Transmembrane</keyword>
<reference evidence="2 3" key="1">
    <citation type="journal article" date="2015" name="Nature">
        <title>rRNA introns, odd ribosomes, and small enigmatic genomes across a large radiation of phyla.</title>
        <authorList>
            <person name="Brown C.T."/>
            <person name="Hug L.A."/>
            <person name="Thomas B.C."/>
            <person name="Sharon I."/>
            <person name="Castelle C.J."/>
            <person name="Singh A."/>
            <person name="Wilkins M.J."/>
            <person name="Williams K.H."/>
            <person name="Banfield J.F."/>
        </authorList>
    </citation>
    <scope>NUCLEOTIDE SEQUENCE [LARGE SCALE GENOMIC DNA]</scope>
</reference>
<evidence type="ECO:0000313" key="3">
    <source>
        <dbReference type="Proteomes" id="UP000034264"/>
    </source>
</evidence>
<feature type="transmembrane region" description="Helical" evidence="1">
    <location>
        <begin position="18"/>
        <end position="36"/>
    </location>
</feature>
<organism evidence="2 3">
    <name type="scientific">Candidatus Amesbacteria bacterium GW2011_GWC2_45_19</name>
    <dbReference type="NCBI Taxonomy" id="1618366"/>
    <lineage>
        <taxon>Bacteria</taxon>
        <taxon>Candidatus Amesiibacteriota</taxon>
    </lineage>
</organism>
<accession>A0A0G1Q3Z3</accession>
<proteinExistence type="predicted"/>
<protein>
    <submittedName>
        <fullName evidence="2">Uncharacterized protein</fullName>
    </submittedName>
</protein>
<keyword evidence="1" id="KW-0472">Membrane</keyword>
<gene>
    <name evidence="2" type="ORF">UX05_C0001G0004</name>
</gene>
<dbReference type="EMBL" id="LCKS01000001">
    <property type="protein sequence ID" value="KKU03375.1"/>
    <property type="molecule type" value="Genomic_DNA"/>
</dbReference>
<comment type="caution">
    <text evidence="2">The sequence shown here is derived from an EMBL/GenBank/DDBJ whole genome shotgun (WGS) entry which is preliminary data.</text>
</comment>